<keyword evidence="2" id="KW-1185">Reference proteome</keyword>
<dbReference type="RefSeq" id="WP_261297080.1">
    <property type="nucleotide sequence ID" value="NZ_JAMTCD010000002.1"/>
</dbReference>
<dbReference type="Proteomes" id="UP001155546">
    <property type="component" value="Unassembled WGS sequence"/>
</dbReference>
<proteinExistence type="predicted"/>
<dbReference type="Gene3D" id="2.160.20.120">
    <property type="match status" value="1"/>
</dbReference>
<evidence type="ECO:0000313" key="1">
    <source>
        <dbReference type="EMBL" id="MCT7940637.1"/>
    </source>
</evidence>
<name>A0A9X3AKL3_9GAMM</name>
<organism evidence="1 2">
    <name type="scientific">Shewanella holmiensis</name>
    <dbReference type="NCBI Taxonomy" id="2952222"/>
    <lineage>
        <taxon>Bacteria</taxon>
        <taxon>Pseudomonadati</taxon>
        <taxon>Pseudomonadota</taxon>
        <taxon>Gammaproteobacteria</taxon>
        <taxon>Alteromonadales</taxon>
        <taxon>Shewanellaceae</taxon>
        <taxon>Shewanella</taxon>
    </lineage>
</organism>
<accession>A0A9X3AKL3</accession>
<reference evidence="1" key="1">
    <citation type="journal article" date="2023" name="Int. J. Syst. Evol. Microbiol.">
        <title>&lt;i&gt;Shewanella septentrionalis&lt;/i&gt; sp. nov. and &lt;i&gt;Shewanella holmiensis&lt;/i&gt; sp. nov., isolated from Baltic Sea water and sediments.</title>
        <authorList>
            <person name="Martin-Rodriguez A.J."/>
            <person name="Thorell K."/>
            <person name="Joffre E."/>
            <person name="Jensie-Markopoulos S."/>
            <person name="Moore E.R.B."/>
            <person name="Sjoling A."/>
        </authorList>
    </citation>
    <scope>NUCLEOTIDE SEQUENCE</scope>
    <source>
        <strain evidence="1">SP1S2-7</strain>
    </source>
</reference>
<comment type="caution">
    <text evidence="1">The sequence shown here is derived from an EMBL/GenBank/DDBJ whole genome shotgun (WGS) entry which is preliminary data.</text>
</comment>
<evidence type="ECO:0008006" key="3">
    <source>
        <dbReference type="Google" id="ProtNLM"/>
    </source>
</evidence>
<gene>
    <name evidence="1" type="ORF">NE535_02300</name>
</gene>
<sequence>MATMKTKFVLVGAAAALLVMYTDVFNVSYSIASDLEQKQQVLSLSSVDIEQLVADTGAGMLIIKGDENTDAITLSADIFADDDADVTLSLVKSGTLAKLVAQVEQHSDWTGTESPRIDVTLTVPKDLKMDITDGSGSIDIQGMNADIILTDGSGSITLDGAKQLTIKDGSGSIHASNVLGNVSIKDGSGSIEVTDVDGNVDINDGSGSMTVQRVSGLVTIDDGSGSINVDYAKGLTIHSAGSGAVNYQHIDGEVNL</sequence>
<evidence type="ECO:0000313" key="2">
    <source>
        <dbReference type="Proteomes" id="UP001155546"/>
    </source>
</evidence>
<dbReference type="AlphaFoldDB" id="A0A9X3AKL3"/>
<protein>
    <recommendedName>
        <fullName evidence="3">Adhesin domain-containing protein</fullName>
    </recommendedName>
</protein>
<dbReference type="EMBL" id="JAMTCD010000002">
    <property type="protein sequence ID" value="MCT7940637.1"/>
    <property type="molecule type" value="Genomic_DNA"/>
</dbReference>